<dbReference type="Proteomes" id="UP001597108">
    <property type="component" value="Unassembled WGS sequence"/>
</dbReference>
<comment type="caution">
    <text evidence="1">The sequence shown here is derived from an EMBL/GenBank/DDBJ whole genome shotgun (WGS) entry which is preliminary data.</text>
</comment>
<sequence>MMIFWEARLVLLAVPKTGTQALQAALGAEADVIIRNPPLQKHMPLRWYQRSVLPLFSAEEGMQLETVAVIREPLDWLGSWYRYRRRESLSGRPNSTADLSFQEFVAAYLQPSQPPYAEVGRQSRFVSAPGKAVAVDHLFAYEHFPTLLRFLEGRLGHRIRLGRTNVSPAGELDLPDSMAQLAARKLKDEFSLHKIAVAASVGQRDAQV</sequence>
<evidence type="ECO:0000313" key="2">
    <source>
        <dbReference type="Proteomes" id="UP001597108"/>
    </source>
</evidence>
<keyword evidence="1" id="KW-0418">Kinase</keyword>
<dbReference type="SUPFAM" id="SSF52540">
    <property type="entry name" value="P-loop containing nucleoside triphosphate hydrolases"/>
    <property type="match status" value="1"/>
</dbReference>
<organism evidence="1 2">
    <name type="scientific">Tropicimonas aquimaris</name>
    <dbReference type="NCBI Taxonomy" id="914152"/>
    <lineage>
        <taxon>Bacteria</taxon>
        <taxon>Pseudomonadati</taxon>
        <taxon>Pseudomonadota</taxon>
        <taxon>Alphaproteobacteria</taxon>
        <taxon>Rhodobacterales</taxon>
        <taxon>Roseobacteraceae</taxon>
        <taxon>Tropicimonas</taxon>
    </lineage>
</organism>
<keyword evidence="1" id="KW-0808">Transferase</keyword>
<evidence type="ECO:0000313" key="1">
    <source>
        <dbReference type="EMBL" id="MFD0978607.1"/>
    </source>
</evidence>
<dbReference type="EMBL" id="JBHTJT010000006">
    <property type="protein sequence ID" value="MFD0978607.1"/>
    <property type="molecule type" value="Genomic_DNA"/>
</dbReference>
<accession>A0ABW3IKK8</accession>
<gene>
    <name evidence="1" type="ORF">ACFQ2S_02985</name>
</gene>
<name>A0ABW3IKK8_9RHOB</name>
<protein>
    <submittedName>
        <fullName evidence="1">Gamma-glutamyl kinase</fullName>
    </submittedName>
</protein>
<dbReference type="RefSeq" id="WP_386072587.1">
    <property type="nucleotide sequence ID" value="NZ_JBHTJT010000006.1"/>
</dbReference>
<dbReference type="InterPro" id="IPR027417">
    <property type="entry name" value="P-loop_NTPase"/>
</dbReference>
<reference evidence="2" key="1">
    <citation type="journal article" date="2019" name="Int. J. Syst. Evol. Microbiol.">
        <title>The Global Catalogue of Microorganisms (GCM) 10K type strain sequencing project: providing services to taxonomists for standard genome sequencing and annotation.</title>
        <authorList>
            <consortium name="The Broad Institute Genomics Platform"/>
            <consortium name="The Broad Institute Genome Sequencing Center for Infectious Disease"/>
            <person name="Wu L."/>
            <person name="Ma J."/>
        </authorList>
    </citation>
    <scope>NUCLEOTIDE SEQUENCE [LARGE SCALE GENOMIC DNA]</scope>
    <source>
        <strain evidence="2">CCUG 60524</strain>
    </source>
</reference>
<proteinExistence type="predicted"/>
<dbReference type="GO" id="GO:0016301">
    <property type="term" value="F:kinase activity"/>
    <property type="evidence" value="ECO:0007669"/>
    <property type="project" value="UniProtKB-KW"/>
</dbReference>
<keyword evidence="2" id="KW-1185">Reference proteome</keyword>